<dbReference type="EMBL" id="PQFF01000204">
    <property type="protein sequence ID" value="RHZ74827.1"/>
    <property type="molecule type" value="Genomic_DNA"/>
</dbReference>
<dbReference type="OrthoDB" id="2443382at2759"/>
<keyword evidence="3" id="KW-0964">Secreted</keyword>
<comment type="caution">
    <text evidence="6">The sequence shown here is derived from an EMBL/GenBank/DDBJ whole genome shotgun (WGS) entry which is preliminary data.</text>
</comment>
<protein>
    <recommendedName>
        <fullName evidence="5">Crinkler effector protein N-terminal domain-containing protein</fullName>
    </recommendedName>
</protein>
<proteinExistence type="predicted"/>
<dbReference type="Pfam" id="PF20147">
    <property type="entry name" value="Crinkler"/>
    <property type="match status" value="1"/>
</dbReference>
<evidence type="ECO:0000256" key="1">
    <source>
        <dbReference type="ARBA" id="ARBA00004340"/>
    </source>
</evidence>
<dbReference type="GO" id="GO:0005576">
    <property type="term" value="C:extracellular region"/>
    <property type="evidence" value="ECO:0007669"/>
    <property type="project" value="UniProtKB-SubCell"/>
</dbReference>
<reference evidence="6 7" key="1">
    <citation type="submission" date="2018-08" db="EMBL/GenBank/DDBJ databases">
        <title>Genome and evolution of the arbuscular mycorrhizal fungus Diversispora epigaea (formerly Glomus versiforme) and its bacterial endosymbionts.</title>
        <authorList>
            <person name="Sun X."/>
            <person name="Fei Z."/>
            <person name="Harrison M."/>
        </authorList>
    </citation>
    <scope>NUCLEOTIDE SEQUENCE [LARGE SCALE GENOMIC DNA]</scope>
    <source>
        <strain evidence="6 7">IT104</strain>
    </source>
</reference>
<keyword evidence="7" id="KW-1185">Reference proteome</keyword>
<dbReference type="InterPro" id="IPR045379">
    <property type="entry name" value="Crinkler_N"/>
</dbReference>
<dbReference type="Proteomes" id="UP000266861">
    <property type="component" value="Unassembled WGS sequence"/>
</dbReference>
<dbReference type="AlphaFoldDB" id="A0A397IIV7"/>
<evidence type="ECO:0000259" key="5">
    <source>
        <dbReference type="Pfam" id="PF20147"/>
    </source>
</evidence>
<evidence type="ECO:0000313" key="6">
    <source>
        <dbReference type="EMBL" id="RHZ74827.1"/>
    </source>
</evidence>
<name>A0A397IIV7_9GLOM</name>
<feature type="domain" description="Crinkler effector protein N-terminal" evidence="5">
    <location>
        <begin position="173"/>
        <end position="249"/>
    </location>
</feature>
<sequence length="298" mass="34744">MKIKEECESSGKKMEPPAEERQNTIRESKWKESIKPLVDKYSRAVEVKSSSVFDDVPTSSVKIIFETPFTDEFSFKKHYELLWSIKNSSFQSMCECRYELQIENLIRRIKHDRETAKKVRAVNIISQKWLEYMYRPDGLCATELAFSVSQPSLTARASTARASSTGLRVKTLSNAFPVEIDDNKLVGFLKKVIKEEKKNDFAIFDADKLKLWKVNILTENENYKLTAVQNINVNIKDDLEGEELRPVSKINITHRHHRKRPDEVKRFSAPPRMDVRQKFSVDGYSANEKIHKYLYLKK</sequence>
<accession>A0A397IIV7</accession>
<evidence type="ECO:0000313" key="7">
    <source>
        <dbReference type="Proteomes" id="UP000266861"/>
    </source>
</evidence>
<dbReference type="GO" id="GO:0043657">
    <property type="term" value="C:host cell"/>
    <property type="evidence" value="ECO:0007669"/>
    <property type="project" value="UniProtKB-SubCell"/>
</dbReference>
<evidence type="ECO:0000256" key="4">
    <source>
        <dbReference type="SAM" id="MobiDB-lite"/>
    </source>
</evidence>
<organism evidence="6 7">
    <name type="scientific">Diversispora epigaea</name>
    <dbReference type="NCBI Taxonomy" id="1348612"/>
    <lineage>
        <taxon>Eukaryota</taxon>
        <taxon>Fungi</taxon>
        <taxon>Fungi incertae sedis</taxon>
        <taxon>Mucoromycota</taxon>
        <taxon>Glomeromycotina</taxon>
        <taxon>Glomeromycetes</taxon>
        <taxon>Diversisporales</taxon>
        <taxon>Diversisporaceae</taxon>
        <taxon>Diversispora</taxon>
    </lineage>
</organism>
<evidence type="ECO:0000256" key="3">
    <source>
        <dbReference type="ARBA" id="ARBA00022525"/>
    </source>
</evidence>
<evidence type="ECO:0000256" key="2">
    <source>
        <dbReference type="ARBA" id="ARBA00004613"/>
    </source>
</evidence>
<comment type="subcellular location">
    <subcellularLocation>
        <location evidence="1">Host cell</location>
    </subcellularLocation>
    <subcellularLocation>
        <location evidence="2">Secreted</location>
    </subcellularLocation>
</comment>
<gene>
    <name evidence="6" type="ORF">Glove_219g15</name>
</gene>
<feature type="region of interest" description="Disordered" evidence="4">
    <location>
        <begin position="1"/>
        <end position="26"/>
    </location>
</feature>